<dbReference type="InterPro" id="IPR018607">
    <property type="entry name" value="Ctf8"/>
</dbReference>
<dbReference type="GO" id="GO:0007064">
    <property type="term" value="P:mitotic sister chromatid cohesion"/>
    <property type="evidence" value="ECO:0007669"/>
    <property type="project" value="InterPro"/>
</dbReference>
<dbReference type="OrthoDB" id="121932at2759"/>
<dbReference type="KEGG" id="spaa:SPAPADRAFT_50681"/>
<evidence type="ECO:0000256" key="4">
    <source>
        <dbReference type="ARBA" id="ARBA00023242"/>
    </source>
</evidence>
<comment type="similarity">
    <text evidence="6">Belongs to the CTF8 family.</text>
</comment>
<gene>
    <name evidence="7" type="ORF">SPAPADRAFT_50681</name>
</gene>
<evidence type="ECO:0000256" key="5">
    <source>
        <dbReference type="ARBA" id="ARBA00023306"/>
    </source>
</evidence>
<dbReference type="STRING" id="619300.G3APB0"/>
<keyword evidence="8" id="KW-1185">Reference proteome</keyword>
<dbReference type="PANTHER" id="PTHR28605:SF1">
    <property type="entry name" value="CHROMOSOME TRANSMISSION FIDELITY FACTOR 8"/>
    <property type="match status" value="1"/>
</dbReference>
<accession>G3APB0</accession>
<dbReference type="GeneID" id="18871473"/>
<dbReference type="InParanoid" id="G3APB0"/>
<dbReference type="Proteomes" id="UP000000709">
    <property type="component" value="Unassembled WGS sequence"/>
</dbReference>
<dbReference type="PANTHER" id="PTHR28605">
    <property type="entry name" value="CTF8, CHROMOSOME TRANSMISSION FIDELITY FACTOR 8 HOMOLOG (S. CEREVISIAE)"/>
    <property type="match status" value="1"/>
</dbReference>
<reference evidence="7 8" key="1">
    <citation type="journal article" date="2011" name="Proc. Natl. Acad. Sci. U.S.A.">
        <title>Comparative genomics of xylose-fermenting fungi for enhanced biofuel production.</title>
        <authorList>
            <person name="Wohlbach D.J."/>
            <person name="Kuo A."/>
            <person name="Sato T.K."/>
            <person name="Potts K.M."/>
            <person name="Salamov A.A."/>
            <person name="LaButti K.M."/>
            <person name="Sun H."/>
            <person name="Clum A."/>
            <person name="Pangilinan J.L."/>
            <person name="Lindquist E.A."/>
            <person name="Lucas S."/>
            <person name="Lapidus A."/>
            <person name="Jin M."/>
            <person name="Gunawan C."/>
            <person name="Balan V."/>
            <person name="Dale B.E."/>
            <person name="Jeffries T.W."/>
            <person name="Zinkel R."/>
            <person name="Barry K.W."/>
            <person name="Grigoriev I.V."/>
            <person name="Gasch A.P."/>
        </authorList>
    </citation>
    <scope>NUCLEOTIDE SEQUENCE [LARGE SCALE GENOMIC DNA]</scope>
    <source>
        <strain evidence="8">NRRL Y-27907 / 11-Y1</strain>
    </source>
</reference>
<dbReference type="eggNOG" id="KOG4487">
    <property type="taxonomic scope" value="Eukaryota"/>
</dbReference>
<keyword evidence="3" id="KW-0238">DNA-binding</keyword>
<dbReference type="Pfam" id="PF09696">
    <property type="entry name" value="Ctf8"/>
    <property type="match status" value="1"/>
</dbReference>
<comment type="subcellular location">
    <subcellularLocation>
        <location evidence="1">Nucleus</location>
    </subcellularLocation>
</comment>
<evidence type="ECO:0008006" key="9">
    <source>
        <dbReference type="Google" id="ProtNLM"/>
    </source>
</evidence>
<dbReference type="OMA" id="QRPLPIM"/>
<keyword evidence="2" id="KW-0235">DNA replication</keyword>
<evidence type="ECO:0000256" key="3">
    <source>
        <dbReference type="ARBA" id="ARBA00023125"/>
    </source>
</evidence>
<dbReference type="FunCoup" id="G3APB0">
    <property type="interactions" value="55"/>
</dbReference>
<dbReference type="GO" id="GO:0003677">
    <property type="term" value="F:DNA binding"/>
    <property type="evidence" value="ECO:0007669"/>
    <property type="project" value="UniProtKB-KW"/>
</dbReference>
<evidence type="ECO:0000256" key="6">
    <source>
        <dbReference type="ARBA" id="ARBA00038447"/>
    </source>
</evidence>
<evidence type="ECO:0000313" key="7">
    <source>
        <dbReference type="EMBL" id="EGW32087.1"/>
    </source>
</evidence>
<keyword evidence="4" id="KW-0539">Nucleus</keyword>
<keyword evidence="5" id="KW-0131">Cell cycle</keyword>
<dbReference type="AlphaFoldDB" id="G3APB0"/>
<dbReference type="GO" id="GO:0006260">
    <property type="term" value="P:DNA replication"/>
    <property type="evidence" value="ECO:0007669"/>
    <property type="project" value="UniProtKB-KW"/>
</dbReference>
<protein>
    <recommendedName>
        <fullName evidence="9">Chromosome transmission fidelity protein 8</fullName>
    </recommendedName>
</protein>
<organism evidence="8">
    <name type="scientific">Spathaspora passalidarum (strain NRRL Y-27907 / 11-Y1)</name>
    <dbReference type="NCBI Taxonomy" id="619300"/>
    <lineage>
        <taxon>Eukaryota</taxon>
        <taxon>Fungi</taxon>
        <taxon>Dikarya</taxon>
        <taxon>Ascomycota</taxon>
        <taxon>Saccharomycotina</taxon>
        <taxon>Pichiomycetes</taxon>
        <taxon>Debaryomycetaceae</taxon>
        <taxon>Spathaspora</taxon>
    </lineage>
</organism>
<sequence>MPTASIDCSQAKDILNSDGQLLPHQDNLISTPLGLTILEIQGELNLPTHVPNVAITESNREYIENFIKVDEIYDAVKFGRLEIDADETKVTLFIGKSQRLIGNIVKLDHPLAVLRVPVKTDDMTDDDEKIRLVDIVKKKMIFKQRPLPIM</sequence>
<evidence type="ECO:0000256" key="1">
    <source>
        <dbReference type="ARBA" id="ARBA00004123"/>
    </source>
</evidence>
<dbReference type="HOGENOM" id="CLU_090690_1_0_1"/>
<evidence type="ECO:0000256" key="2">
    <source>
        <dbReference type="ARBA" id="ARBA00022705"/>
    </source>
</evidence>
<evidence type="ECO:0000313" key="8">
    <source>
        <dbReference type="Proteomes" id="UP000000709"/>
    </source>
</evidence>
<dbReference type="GO" id="GO:0031390">
    <property type="term" value="C:Ctf18 RFC-like complex"/>
    <property type="evidence" value="ECO:0007669"/>
    <property type="project" value="InterPro"/>
</dbReference>
<dbReference type="RefSeq" id="XP_007375363.1">
    <property type="nucleotide sequence ID" value="XM_007375301.1"/>
</dbReference>
<dbReference type="EMBL" id="GL996502">
    <property type="protein sequence ID" value="EGW32087.1"/>
    <property type="molecule type" value="Genomic_DNA"/>
</dbReference>
<proteinExistence type="inferred from homology"/>
<name>G3APB0_SPAPN</name>